<comment type="similarity">
    <text evidence="3 16">Belongs to the peptidase M14 family.</text>
</comment>
<evidence type="ECO:0000256" key="8">
    <source>
        <dbReference type="ARBA" id="ARBA00022729"/>
    </source>
</evidence>
<dbReference type="GO" id="GO:0006508">
    <property type="term" value="P:proteolysis"/>
    <property type="evidence" value="ECO:0007669"/>
    <property type="project" value="UniProtKB-KW"/>
</dbReference>
<evidence type="ECO:0000256" key="10">
    <source>
        <dbReference type="ARBA" id="ARBA00022833"/>
    </source>
</evidence>
<evidence type="ECO:0000313" key="18">
    <source>
        <dbReference type="EMBL" id="KAG5650467.1"/>
    </source>
</evidence>
<comment type="function">
    <text evidence="13">Inactive carboxypeptidase that may play a role in cell wall organization and biogenesis.</text>
</comment>
<dbReference type="Pfam" id="PF00246">
    <property type="entry name" value="Peptidase_M14"/>
    <property type="match status" value="1"/>
</dbReference>
<sequence>MTAIQVPYAGIGPRRSPFKSINFLLKKTGYTHINLASGVSQEGDPIIPDDIYRPFLKDGEHATYILSVYAHLEGYTHHRPTEHQIDILRKALRVRSGTKTRSAASILRLAVHAEPIPNQYVLKPPHQSSSEPLALGQLWRFNVEKGSKGFNEVLAAAQEHDLDLWQVAHSHVDIYTPTSDSPLLESLRAIPHSLSANITSPERASSHRPTTTTWDLTSLQNSTYHAEYHPLFEIDIFVADLAAMYPDVVKVKKLGHSGLGREMLSLSISKDNDPSRRRGKGVSPKSTEKLAFVIMGAQHAREWVATATSIYLAHALASNSSEPHSLSHLLDVFDFHIIPVPNPDGYDYTWETDRYWYKTRQKMGSQNRCFGLDMNRNWGYKWKGRAQDSFTGSRRSREPTDPCSHWYPGHRAFEAPEVNNIANYVITIPNLVGFLDLRSYGQMLSSPFSYSCRVIPKDAEDQIEAGLGAARALQMTYGTEIATGRLCNMLYTAPGNVVDWMYKRARVKYSYALHLRDTGTYGFSLPSRWIRPVGEETGELVKYLAKFIAKKMKTPTRMDDQRVLSIIPNEIYLEIFDFTLKPIELTPIDYKHTLRSLALVCRFFCAIAVPQIFRRLSISSELEVVREGDSAYNIVAFFREIIQAREPATSLARHVQTCCLDSWTTGEDAWAEAGLLAIYGSAMRLMPNLSHLTLKAVEVDKRLLQMMCTLKTVKSVFLVNCLFAEDVMEAPTLDLKPMVLVELSIFHRRGLGYESENPRSEAFAKFIDASELKVLCSTDWRMSEAILSRIDDQSRLIKLELWEAKSTPVLWQALDRSKLLQTLHLSVLYASTSNMINPSFHSTDLPQLQRLKIPPNLTHLIPGRPVSSIDLTSTQFTFDDDPGTPEPDDLSQPKLDIVALLKKSSANVCELSIPLQLYLAVPLLQHLPFVRDLHIECDHMNYQESNLDIVKLASKCPPASTIHSLEISLVLLDFDVDLPEQYGLLPRLATAFPSVRVIKFGLGLVQWSRHTATADAAWIGHVIPHFADTVSGLLRKKGEKVKDFDGILARLSKQE</sequence>
<keyword evidence="7" id="KW-0479">Metal-binding</keyword>
<dbReference type="Proteomes" id="UP000717328">
    <property type="component" value="Unassembled WGS sequence"/>
</dbReference>
<evidence type="ECO:0000256" key="9">
    <source>
        <dbReference type="ARBA" id="ARBA00022801"/>
    </source>
</evidence>
<dbReference type="SUPFAM" id="SSF52047">
    <property type="entry name" value="RNI-like"/>
    <property type="match status" value="1"/>
</dbReference>
<evidence type="ECO:0000256" key="2">
    <source>
        <dbReference type="ARBA" id="ARBA00004613"/>
    </source>
</evidence>
<reference evidence="18" key="1">
    <citation type="submission" date="2021-02" db="EMBL/GenBank/DDBJ databases">
        <authorList>
            <person name="Nieuwenhuis M."/>
            <person name="Van De Peppel L.J.J."/>
        </authorList>
    </citation>
    <scope>NUCLEOTIDE SEQUENCE</scope>
    <source>
        <strain evidence="18">D49</strain>
    </source>
</reference>
<dbReference type="EMBL" id="JABCKI010000444">
    <property type="protein sequence ID" value="KAG5650467.1"/>
    <property type="molecule type" value="Genomic_DNA"/>
</dbReference>
<evidence type="ECO:0000256" key="14">
    <source>
        <dbReference type="ARBA" id="ARBA00026187"/>
    </source>
</evidence>
<evidence type="ECO:0000256" key="7">
    <source>
        <dbReference type="ARBA" id="ARBA00022723"/>
    </source>
</evidence>
<evidence type="ECO:0000256" key="12">
    <source>
        <dbReference type="ARBA" id="ARBA00023157"/>
    </source>
</evidence>
<dbReference type="OrthoDB" id="3626597at2759"/>
<dbReference type="GO" id="GO:0004181">
    <property type="term" value="F:metallocarboxypeptidase activity"/>
    <property type="evidence" value="ECO:0007669"/>
    <property type="project" value="InterPro"/>
</dbReference>
<dbReference type="PANTHER" id="PTHR11705">
    <property type="entry name" value="PROTEASE FAMILY M14 CARBOXYPEPTIDASE A,B"/>
    <property type="match status" value="1"/>
</dbReference>
<accession>A0A9P7GP13</accession>
<organism evidence="18 19">
    <name type="scientific">Sphagnurus paluster</name>
    <dbReference type="NCBI Taxonomy" id="117069"/>
    <lineage>
        <taxon>Eukaryota</taxon>
        <taxon>Fungi</taxon>
        <taxon>Dikarya</taxon>
        <taxon>Basidiomycota</taxon>
        <taxon>Agaricomycotina</taxon>
        <taxon>Agaricomycetes</taxon>
        <taxon>Agaricomycetidae</taxon>
        <taxon>Agaricales</taxon>
        <taxon>Tricholomatineae</taxon>
        <taxon>Lyophyllaceae</taxon>
        <taxon>Sphagnurus</taxon>
    </lineage>
</organism>
<keyword evidence="6" id="KW-0645">Protease</keyword>
<comment type="caution">
    <text evidence="16">Lacks conserved residue(s) required for the propagation of feature annotation.</text>
</comment>
<evidence type="ECO:0000259" key="17">
    <source>
        <dbReference type="PROSITE" id="PS52035"/>
    </source>
</evidence>
<evidence type="ECO:0000256" key="3">
    <source>
        <dbReference type="ARBA" id="ARBA00005988"/>
    </source>
</evidence>
<keyword evidence="9" id="KW-0378">Hydrolase</keyword>
<keyword evidence="11" id="KW-0482">Metalloprotease</keyword>
<dbReference type="GO" id="GO:0005615">
    <property type="term" value="C:extracellular space"/>
    <property type="evidence" value="ECO:0007669"/>
    <property type="project" value="TreeGrafter"/>
</dbReference>
<evidence type="ECO:0000256" key="6">
    <source>
        <dbReference type="ARBA" id="ARBA00022670"/>
    </source>
</evidence>
<dbReference type="CDD" id="cd03860">
    <property type="entry name" value="M14_CP_A-B_like"/>
    <property type="match status" value="1"/>
</dbReference>
<evidence type="ECO:0000256" key="4">
    <source>
        <dbReference type="ARBA" id="ARBA00022525"/>
    </source>
</evidence>
<dbReference type="PANTHER" id="PTHR11705:SF147">
    <property type="entry name" value="INACTIVE METALLOCARBOXYPEPTIDASE ECM14"/>
    <property type="match status" value="1"/>
</dbReference>
<comment type="subcellular location">
    <subcellularLocation>
        <location evidence="2">Secreted</location>
    </subcellularLocation>
</comment>
<evidence type="ECO:0000256" key="1">
    <source>
        <dbReference type="ARBA" id="ARBA00001947"/>
    </source>
</evidence>
<evidence type="ECO:0000313" key="19">
    <source>
        <dbReference type="Proteomes" id="UP000717328"/>
    </source>
</evidence>
<keyword evidence="4" id="KW-0964">Secreted</keyword>
<keyword evidence="12" id="KW-1015">Disulfide bond</keyword>
<evidence type="ECO:0000256" key="15">
    <source>
        <dbReference type="ARBA" id="ARBA00026213"/>
    </source>
</evidence>
<evidence type="ECO:0000256" key="11">
    <source>
        <dbReference type="ARBA" id="ARBA00023049"/>
    </source>
</evidence>
<protein>
    <recommendedName>
        <fullName evidence="14">Inactive metallocarboxypeptidase ECM14</fullName>
    </recommendedName>
    <alternativeName>
        <fullName evidence="15">Inactive metallocarboxypeptidase ecm14</fullName>
    </alternativeName>
</protein>
<comment type="caution">
    <text evidence="18">The sequence shown here is derived from an EMBL/GenBank/DDBJ whole genome shotgun (WGS) entry which is preliminary data.</text>
</comment>
<keyword evidence="19" id="KW-1185">Reference proteome</keyword>
<name>A0A9P7GP13_9AGAR</name>
<dbReference type="FunFam" id="3.40.630.10:FF:000084">
    <property type="entry name" value="Carboxypeptidase B2"/>
    <property type="match status" value="1"/>
</dbReference>
<evidence type="ECO:0000256" key="16">
    <source>
        <dbReference type="PROSITE-ProRule" id="PRU01379"/>
    </source>
</evidence>
<keyword evidence="10" id="KW-0862">Zinc</keyword>
<dbReference type="InterPro" id="IPR000834">
    <property type="entry name" value="Peptidase_M14"/>
</dbReference>
<evidence type="ECO:0000256" key="5">
    <source>
        <dbReference type="ARBA" id="ARBA00022645"/>
    </source>
</evidence>
<dbReference type="GO" id="GO:0008270">
    <property type="term" value="F:zinc ion binding"/>
    <property type="evidence" value="ECO:0007669"/>
    <property type="project" value="InterPro"/>
</dbReference>
<comment type="cofactor">
    <cofactor evidence="1">
        <name>Zn(2+)</name>
        <dbReference type="ChEBI" id="CHEBI:29105"/>
    </cofactor>
</comment>
<feature type="domain" description="Peptidase M14" evidence="17">
    <location>
        <begin position="227"/>
        <end position="548"/>
    </location>
</feature>
<reference evidence="18" key="2">
    <citation type="submission" date="2021-10" db="EMBL/GenBank/DDBJ databases">
        <title>Phylogenomics reveals ancestral predisposition of the termite-cultivated fungus Termitomyces towards a domesticated lifestyle.</title>
        <authorList>
            <person name="Auxier B."/>
            <person name="Grum-Grzhimaylo A."/>
            <person name="Cardenas M.E."/>
            <person name="Lodge J.D."/>
            <person name="Laessoe T."/>
            <person name="Pedersen O."/>
            <person name="Smith M.E."/>
            <person name="Kuyper T.W."/>
            <person name="Franco-Molano E.A."/>
            <person name="Baroni T.J."/>
            <person name="Aanen D.K."/>
        </authorList>
    </citation>
    <scope>NUCLEOTIDE SEQUENCE</scope>
    <source>
        <strain evidence="18">D49</strain>
    </source>
</reference>
<dbReference type="SUPFAM" id="SSF53187">
    <property type="entry name" value="Zn-dependent exopeptidases"/>
    <property type="match status" value="1"/>
</dbReference>
<dbReference type="Gene3D" id="3.40.630.10">
    <property type="entry name" value="Zn peptidases"/>
    <property type="match status" value="1"/>
</dbReference>
<gene>
    <name evidence="18" type="ORF">H0H81_012141</name>
</gene>
<keyword evidence="5" id="KW-0121">Carboxypeptidase</keyword>
<keyword evidence="8" id="KW-0732">Signal</keyword>
<evidence type="ECO:0000256" key="13">
    <source>
        <dbReference type="ARBA" id="ARBA00025210"/>
    </source>
</evidence>
<dbReference type="SMART" id="SM00631">
    <property type="entry name" value="Zn_pept"/>
    <property type="match status" value="1"/>
</dbReference>
<proteinExistence type="inferred from homology"/>
<dbReference type="PROSITE" id="PS52035">
    <property type="entry name" value="PEPTIDASE_M14"/>
    <property type="match status" value="1"/>
</dbReference>
<dbReference type="AlphaFoldDB" id="A0A9P7GP13"/>